<keyword evidence="2" id="KW-1185">Reference proteome</keyword>
<dbReference type="RefSeq" id="WP_122916230.1">
    <property type="nucleotide sequence ID" value="NZ_RHHQ01000003.1"/>
</dbReference>
<dbReference type="AlphaFoldDB" id="A0A3M8DYB3"/>
<name>A0A3M8DYB3_9BACL</name>
<accession>A0A3M8DYB3</accession>
<gene>
    <name evidence="1" type="ORF">EDM56_02185</name>
</gene>
<evidence type="ECO:0000313" key="1">
    <source>
        <dbReference type="EMBL" id="RNB92525.1"/>
    </source>
</evidence>
<proteinExistence type="predicted"/>
<reference evidence="1 2" key="1">
    <citation type="submission" date="2018-10" db="EMBL/GenBank/DDBJ databases">
        <title>Phylogenomics of Brevibacillus.</title>
        <authorList>
            <person name="Dunlap C."/>
        </authorList>
    </citation>
    <scope>NUCLEOTIDE SEQUENCE [LARGE SCALE GENOMIC DNA]</scope>
    <source>
        <strain evidence="1 2">JCM 15716</strain>
    </source>
</reference>
<evidence type="ECO:0000313" key="2">
    <source>
        <dbReference type="Proteomes" id="UP000271031"/>
    </source>
</evidence>
<sequence>MLFQMCYGPEIQTIFESIRRNPGLSRCQLKHTYQYQEEGDISSLIDGALVILKDLNYIHDENGFLYSNDVDWKVTDIFRKLNRISQTEEEETLNFVFSTMYDQVFVKPDKMFVVNIHYQVNSKFSKTMVGHEKINAWKRIMEFLGLGRRVYSGFYALPQLSLLQEIVREAGEYEGGLQPYCERVIQPILPCITSQGNIFKGILYGLLALNDQRIIEISCKQDLPYKSYGPNHEWNWIKVQ</sequence>
<dbReference type="OrthoDB" id="2847766at2"/>
<dbReference type="EMBL" id="RHHQ01000003">
    <property type="protein sequence ID" value="RNB92525.1"/>
    <property type="molecule type" value="Genomic_DNA"/>
</dbReference>
<organism evidence="1 2">
    <name type="scientific">Brevibacillus fluminis</name>
    <dbReference type="NCBI Taxonomy" id="511487"/>
    <lineage>
        <taxon>Bacteria</taxon>
        <taxon>Bacillati</taxon>
        <taxon>Bacillota</taxon>
        <taxon>Bacilli</taxon>
        <taxon>Bacillales</taxon>
        <taxon>Paenibacillaceae</taxon>
        <taxon>Brevibacillus</taxon>
    </lineage>
</organism>
<dbReference type="Proteomes" id="UP000271031">
    <property type="component" value="Unassembled WGS sequence"/>
</dbReference>
<comment type="caution">
    <text evidence="1">The sequence shown here is derived from an EMBL/GenBank/DDBJ whole genome shotgun (WGS) entry which is preliminary data.</text>
</comment>
<protein>
    <submittedName>
        <fullName evidence="1">Uncharacterized protein</fullName>
    </submittedName>
</protein>